<accession>A0A6L7F3X5</accession>
<dbReference type="EMBL" id="WUEK01000016">
    <property type="protein sequence ID" value="MXG91943.1"/>
    <property type="molecule type" value="Genomic_DNA"/>
</dbReference>
<evidence type="ECO:0000313" key="7">
    <source>
        <dbReference type="EMBL" id="MXG91943.1"/>
    </source>
</evidence>
<sequence length="384" mass="41025">MERGLLDPEQFDRLWSRGRTSARTALRTGLGRFGDKRWQILQCAIAAGVAWLIAADLLGHPKPFFAPVAAVVSLGTSYGQRLRRVVEVTLGVAVGVFLADLLVAGIGSGWWQLSLIVALSMSIAFVLDGGQLFVTQAAVQSIVIASLVPAPSQAFVRWSDAVVGGLVALVAATLVPAAPLRRPREQAAKVVRKIAELLRAAGEVMVDGEARRGMALLADARATDSLIRELQDAADEGMAVVESSPFRIRHRPGIRRMADLVEPLDRALRSTRVLVRQTAVAAYHGREVPKSYSLLAIDLADAADQVADELEANRMAVGAREALLAVGEASGLVERASAMTAETLLVQLRSVTVDLLLLTGMTQIESTEALPPPPDWDGPRESDG</sequence>
<evidence type="ECO:0000313" key="8">
    <source>
        <dbReference type="Proteomes" id="UP000473325"/>
    </source>
</evidence>
<evidence type="ECO:0000256" key="3">
    <source>
        <dbReference type="ARBA" id="ARBA00022989"/>
    </source>
</evidence>
<dbReference type="Pfam" id="PF13515">
    <property type="entry name" value="FUSC_2"/>
    <property type="match status" value="1"/>
</dbReference>
<organism evidence="7 8">
    <name type="scientific">Nocardioides flavescens</name>
    <dbReference type="NCBI Taxonomy" id="2691959"/>
    <lineage>
        <taxon>Bacteria</taxon>
        <taxon>Bacillati</taxon>
        <taxon>Actinomycetota</taxon>
        <taxon>Actinomycetes</taxon>
        <taxon>Propionibacteriales</taxon>
        <taxon>Nocardioidaceae</taxon>
        <taxon>Nocardioides</taxon>
    </lineage>
</organism>
<evidence type="ECO:0000259" key="6">
    <source>
        <dbReference type="Pfam" id="PF13515"/>
    </source>
</evidence>
<evidence type="ECO:0000256" key="1">
    <source>
        <dbReference type="ARBA" id="ARBA00004141"/>
    </source>
</evidence>
<feature type="domain" description="Integral membrane bound transporter" evidence="6">
    <location>
        <begin position="50"/>
        <end position="170"/>
    </location>
</feature>
<evidence type="ECO:0000256" key="2">
    <source>
        <dbReference type="ARBA" id="ARBA00022692"/>
    </source>
</evidence>
<reference evidence="7 8" key="1">
    <citation type="submission" date="2019-12" db="EMBL/GenBank/DDBJ databases">
        <authorList>
            <person name="Kun Z."/>
        </authorList>
    </citation>
    <scope>NUCLEOTIDE SEQUENCE [LARGE SCALE GENOMIC DNA]</scope>
    <source>
        <strain evidence="7 8">YIM 123512</strain>
    </source>
</reference>
<keyword evidence="8" id="KW-1185">Reference proteome</keyword>
<keyword evidence="3 5" id="KW-1133">Transmembrane helix</keyword>
<dbReference type="AlphaFoldDB" id="A0A6L7F3X5"/>
<protein>
    <recommendedName>
        <fullName evidence="6">Integral membrane bound transporter domain-containing protein</fullName>
    </recommendedName>
</protein>
<dbReference type="InterPro" id="IPR049453">
    <property type="entry name" value="Memb_transporter_dom"/>
</dbReference>
<keyword evidence="2 5" id="KW-0812">Transmembrane</keyword>
<feature type="transmembrane region" description="Helical" evidence="5">
    <location>
        <begin position="110"/>
        <end position="127"/>
    </location>
</feature>
<comment type="caution">
    <text evidence="7">The sequence shown here is derived from an EMBL/GenBank/DDBJ whole genome shotgun (WGS) entry which is preliminary data.</text>
</comment>
<feature type="transmembrane region" description="Helical" evidence="5">
    <location>
        <begin position="162"/>
        <end position="180"/>
    </location>
</feature>
<name>A0A6L7F3X5_9ACTN</name>
<dbReference type="RefSeq" id="WP_160879876.1">
    <property type="nucleotide sequence ID" value="NZ_WUEK01000016.1"/>
</dbReference>
<evidence type="ECO:0000256" key="5">
    <source>
        <dbReference type="SAM" id="Phobius"/>
    </source>
</evidence>
<feature type="transmembrane region" description="Helical" evidence="5">
    <location>
        <begin position="86"/>
        <end position="104"/>
    </location>
</feature>
<evidence type="ECO:0000256" key="4">
    <source>
        <dbReference type="ARBA" id="ARBA00023136"/>
    </source>
</evidence>
<keyword evidence="4 5" id="KW-0472">Membrane</keyword>
<gene>
    <name evidence="7" type="ORF">GRQ65_20575</name>
</gene>
<dbReference type="GO" id="GO:0016020">
    <property type="term" value="C:membrane"/>
    <property type="evidence" value="ECO:0007669"/>
    <property type="project" value="UniProtKB-SubCell"/>
</dbReference>
<dbReference type="Proteomes" id="UP000473325">
    <property type="component" value="Unassembled WGS sequence"/>
</dbReference>
<comment type="subcellular location">
    <subcellularLocation>
        <location evidence="1">Membrane</location>
        <topology evidence="1">Multi-pass membrane protein</topology>
    </subcellularLocation>
</comment>
<proteinExistence type="predicted"/>